<keyword evidence="4" id="KW-1185">Reference proteome</keyword>
<feature type="compositionally biased region" description="Basic and acidic residues" evidence="1">
    <location>
        <begin position="179"/>
        <end position="221"/>
    </location>
</feature>
<evidence type="ECO:0008006" key="5">
    <source>
        <dbReference type="Google" id="ProtNLM"/>
    </source>
</evidence>
<proteinExistence type="predicted"/>
<dbReference type="EMBL" id="FZQB01000002">
    <property type="protein sequence ID" value="SNT71641.1"/>
    <property type="molecule type" value="Genomic_DNA"/>
</dbReference>
<dbReference type="AlphaFoldDB" id="A0A239PMU4"/>
<organism evidence="3 4">
    <name type="scientific">Paracoccus seriniphilus</name>
    <dbReference type="NCBI Taxonomy" id="184748"/>
    <lineage>
        <taxon>Bacteria</taxon>
        <taxon>Pseudomonadati</taxon>
        <taxon>Pseudomonadota</taxon>
        <taxon>Alphaproteobacteria</taxon>
        <taxon>Rhodobacterales</taxon>
        <taxon>Paracoccaceae</taxon>
        <taxon>Paracoccus</taxon>
    </lineage>
</organism>
<accession>A0A239PMU4</accession>
<evidence type="ECO:0000256" key="2">
    <source>
        <dbReference type="SAM" id="SignalP"/>
    </source>
</evidence>
<keyword evidence="2" id="KW-0732">Signal</keyword>
<evidence type="ECO:0000313" key="3">
    <source>
        <dbReference type="EMBL" id="SNT71641.1"/>
    </source>
</evidence>
<protein>
    <recommendedName>
        <fullName evidence="5">Peptidase propeptide and YPEB domain-containing protein</fullName>
    </recommendedName>
</protein>
<feature type="compositionally biased region" description="Basic and acidic residues" evidence="1">
    <location>
        <begin position="148"/>
        <end position="170"/>
    </location>
</feature>
<dbReference type="RefSeq" id="WP_143811431.1">
    <property type="nucleotide sequence ID" value="NZ_CP067129.1"/>
</dbReference>
<feature type="chain" id="PRO_5012421537" description="Peptidase propeptide and YPEB domain-containing protein" evidence="2">
    <location>
        <begin position="26"/>
        <end position="276"/>
    </location>
</feature>
<evidence type="ECO:0000256" key="1">
    <source>
        <dbReference type="SAM" id="MobiDB-lite"/>
    </source>
</evidence>
<feature type="region of interest" description="Disordered" evidence="1">
    <location>
        <begin position="148"/>
        <end position="221"/>
    </location>
</feature>
<dbReference type="Proteomes" id="UP000198307">
    <property type="component" value="Unassembled WGS sequence"/>
</dbReference>
<dbReference type="OrthoDB" id="7844692at2"/>
<evidence type="ECO:0000313" key="4">
    <source>
        <dbReference type="Proteomes" id="UP000198307"/>
    </source>
</evidence>
<gene>
    <name evidence="3" type="ORF">SAMN05444959_102151</name>
</gene>
<reference evidence="3 4" key="1">
    <citation type="submission" date="2017-07" db="EMBL/GenBank/DDBJ databases">
        <authorList>
            <person name="Sun Z.S."/>
            <person name="Albrecht U."/>
            <person name="Echele G."/>
            <person name="Lee C.C."/>
        </authorList>
    </citation>
    <scope>NUCLEOTIDE SEQUENCE [LARGE SCALE GENOMIC DNA]</scope>
    <source>
        <strain evidence="3 4">DSM 14827</strain>
    </source>
</reference>
<name>A0A239PMU4_9RHOB</name>
<feature type="signal peptide" evidence="2">
    <location>
        <begin position="1"/>
        <end position="25"/>
    </location>
</feature>
<sequence length="276" mass="29504">MSSKIFTMTATSIALIAGLGTSAFAQDNAQSVELPGVLQALELTDVDVKKGPRGAQKIEGDLPGGGEIEAILDKENNVLMIRGDDAALPQSVLDEMLPQAVRDNDILSQFAVIDQVGGREGRAMVGGQDADGEELRAGFDADGRLMRFGRGDEDHAGKRGDRHHRDEGRGDHHRGGKGHGMDKRGDMHGKRGDHGPEGRPGPDGRPGPEARHGDDRPMPRIDVDAIGEKLNDAGYTEIGKPRPAGPRIEMEATNPAGETVILEVDRNGEVLRELAR</sequence>